<feature type="domain" description="CIP2A N-terminal" evidence="2">
    <location>
        <begin position="222"/>
        <end position="367"/>
    </location>
</feature>
<dbReference type="InterPro" id="IPR016024">
    <property type="entry name" value="ARM-type_fold"/>
</dbReference>
<dbReference type="Proteomes" id="UP000274822">
    <property type="component" value="Unassembled WGS sequence"/>
</dbReference>
<dbReference type="InterPro" id="IPR048701">
    <property type="entry name" value="CIP2A_N"/>
</dbReference>
<organism evidence="3 4">
    <name type="scientific">Jimgerdemannia flammicorona</name>
    <dbReference type="NCBI Taxonomy" id="994334"/>
    <lineage>
        <taxon>Eukaryota</taxon>
        <taxon>Fungi</taxon>
        <taxon>Fungi incertae sedis</taxon>
        <taxon>Mucoromycota</taxon>
        <taxon>Mucoromycotina</taxon>
        <taxon>Endogonomycetes</taxon>
        <taxon>Endogonales</taxon>
        <taxon>Endogonaceae</taxon>
        <taxon>Jimgerdemannia</taxon>
    </lineage>
</organism>
<gene>
    <name evidence="3" type="ORF">BC938DRAFT_477995</name>
</gene>
<dbReference type="Gene3D" id="1.25.10.10">
    <property type="entry name" value="Leucine-rich Repeat Variant"/>
    <property type="match status" value="1"/>
</dbReference>
<dbReference type="AlphaFoldDB" id="A0A433QNJ0"/>
<proteinExistence type="predicted"/>
<reference evidence="3 4" key="1">
    <citation type="journal article" date="2018" name="New Phytol.">
        <title>Phylogenomics of Endogonaceae and evolution of mycorrhizas within Mucoromycota.</title>
        <authorList>
            <person name="Chang Y."/>
            <person name="Desiro A."/>
            <person name="Na H."/>
            <person name="Sandor L."/>
            <person name="Lipzen A."/>
            <person name="Clum A."/>
            <person name="Barry K."/>
            <person name="Grigoriev I.V."/>
            <person name="Martin F.M."/>
            <person name="Stajich J.E."/>
            <person name="Smith M.E."/>
            <person name="Bonito G."/>
            <person name="Spatafora J.W."/>
        </authorList>
    </citation>
    <scope>NUCLEOTIDE SEQUENCE [LARGE SCALE GENOMIC DNA]</scope>
    <source>
        <strain evidence="3 4">AD002</strain>
    </source>
</reference>
<evidence type="ECO:0000256" key="1">
    <source>
        <dbReference type="SAM" id="MobiDB-lite"/>
    </source>
</evidence>
<feature type="region of interest" description="Disordered" evidence="1">
    <location>
        <begin position="871"/>
        <end position="891"/>
    </location>
</feature>
<evidence type="ECO:0000259" key="2">
    <source>
        <dbReference type="Pfam" id="PF21044"/>
    </source>
</evidence>
<comment type="caution">
    <text evidence="3">The sequence shown here is derived from an EMBL/GenBank/DDBJ whole genome shotgun (WGS) entry which is preliminary data.</text>
</comment>
<dbReference type="EMBL" id="RBNJ01003045">
    <property type="protein sequence ID" value="RUS31352.1"/>
    <property type="molecule type" value="Genomic_DNA"/>
</dbReference>
<protein>
    <recommendedName>
        <fullName evidence="2">CIP2A N-terminal domain-containing protein</fullName>
    </recommendedName>
</protein>
<dbReference type="PANTHER" id="PTHR23161:SF2">
    <property type="entry name" value="PROTEIN CIP2A"/>
    <property type="match status" value="1"/>
</dbReference>
<name>A0A433QNJ0_9FUNG</name>
<dbReference type="Pfam" id="PF21044">
    <property type="entry name" value="CIP2A_N"/>
    <property type="match status" value="1"/>
</dbReference>
<evidence type="ECO:0000313" key="3">
    <source>
        <dbReference type="EMBL" id="RUS31352.1"/>
    </source>
</evidence>
<dbReference type="SUPFAM" id="SSF48371">
    <property type="entry name" value="ARM repeat"/>
    <property type="match status" value="1"/>
</dbReference>
<evidence type="ECO:0000313" key="4">
    <source>
        <dbReference type="Proteomes" id="UP000274822"/>
    </source>
</evidence>
<dbReference type="PANTHER" id="PTHR23161">
    <property type="entry name" value="PROTEIN CIP2A"/>
    <property type="match status" value="1"/>
</dbReference>
<accession>A0A433QNJ0</accession>
<sequence>MNLVRETNTCPHSPSNKRLLNIISVFLCKLPLGPCANTIVLRKPFTDGPGNDTKCPHHFGERGGNEIVLLLQNIRSLAKQTSFCLFLRSPLDHPPLPSSRAPITPSSSQPFYQSSPYPLDLFLSTLLHLLSVQSAAPHTPFTVILINAIITLCSFAPGFRARLRRRDAWLIELVAARLGRIEVEEDAVAWLKLVNALLVVSAGEREVGAWELEMKSVTEGMMPWLVQQIKSPISINVLTPVLSCLGRLLRVSPALQAYVKRLPHVSSFYRALIGHLSRQDTAVVVHVLDMLAMLVLEEEVGEKMFNRKNIATTFKLIFNVMANKPTDDDMIDAIIGLVHSIVRSPTARSYLESYPYLPTCLTQTLTLPSDPVHARAAITLATVFLENGLAVPLVLEVVADTGAMNVMLAMIKGRQGTRNDEGEEEYGIEDDDDATVREEGGGEGWAYIEMMGEVCRCLRAVLRHVPVPRNNGSDFDDSEDDGSASTRRNVIEIVVSTALGVDVSSTGVECLHEMIPVLELADDLASLAEVATLVGPMLTQYERIVFTRSGPLTDRDEDTIHDGEGADILSMLSSEATLWVWCHAWLARVAGQQDEYRQIKISLDRAASRLLTLLPSLLIRSLHPVITRAALQLLRSCRLDDDVAIAGVVARENLRAAEARVELERIREVLVGLQGGSCGESADEIDGFARLTVRGTSELARADQSIAAIRIYEKEIALMGERIQQETQTQTTHLKSTIQSRDDVIVQLQTQVERLRETEARHVRLATGAAAQVAQLEKTKSEQRARIEALTESEQRHGETEERLKDLLAKAEESKRQDRTEYNRTIEGLKRASESQRQSWDAQLARLREQNEGASVKIRELTERETALSEQLAQLQGENEEQARRLGQSDERAAQLEEELKQHESIADVVKQLYEKKAGRRAKS</sequence>
<keyword evidence="4" id="KW-1185">Reference proteome</keyword>
<feature type="compositionally biased region" description="Basic and acidic residues" evidence="1">
    <location>
        <begin position="881"/>
        <end position="891"/>
    </location>
</feature>
<dbReference type="InterPro" id="IPR042510">
    <property type="entry name" value="CIP2A"/>
</dbReference>
<dbReference type="InterPro" id="IPR011989">
    <property type="entry name" value="ARM-like"/>
</dbReference>